<evidence type="ECO:0000313" key="4">
    <source>
        <dbReference type="EMBL" id="GMG31934.1"/>
    </source>
</evidence>
<feature type="region of interest" description="Disordered" evidence="3">
    <location>
        <begin position="162"/>
        <end position="216"/>
    </location>
</feature>
<reference evidence="4" key="1">
    <citation type="submission" date="2023-04" db="EMBL/GenBank/DDBJ databases">
        <title>Ambrosiozyma monospora NBRC 1965.</title>
        <authorList>
            <person name="Ichikawa N."/>
            <person name="Sato H."/>
            <person name="Tonouchi N."/>
        </authorList>
    </citation>
    <scope>NUCLEOTIDE SEQUENCE</scope>
    <source>
        <strain evidence="4">NBRC 1965</strain>
    </source>
</reference>
<feature type="region of interest" description="Disordered" evidence="3">
    <location>
        <begin position="45"/>
        <end position="109"/>
    </location>
</feature>
<feature type="compositionally biased region" description="Low complexity" evidence="3">
    <location>
        <begin position="45"/>
        <end position="55"/>
    </location>
</feature>
<proteinExistence type="predicted"/>
<keyword evidence="5" id="KW-1185">Reference proteome</keyword>
<feature type="compositionally biased region" description="Basic residues" evidence="3">
    <location>
        <begin position="165"/>
        <end position="174"/>
    </location>
</feature>
<evidence type="ECO:0000256" key="3">
    <source>
        <dbReference type="SAM" id="MobiDB-lite"/>
    </source>
</evidence>
<dbReference type="OrthoDB" id="3992052at2759"/>
<comment type="subcellular location">
    <subcellularLocation>
        <location evidence="1">Mitochondrion</location>
    </subcellularLocation>
</comment>
<comment type="caution">
    <text evidence="4">The sequence shown here is derived from an EMBL/GenBank/DDBJ whole genome shotgun (WGS) entry which is preliminary data.</text>
</comment>
<accession>A0A9W7DK03</accession>
<feature type="compositionally biased region" description="Polar residues" evidence="3">
    <location>
        <begin position="175"/>
        <end position="189"/>
    </location>
</feature>
<gene>
    <name evidence="4" type="ORF">Amon01_000406700</name>
</gene>
<evidence type="ECO:0000256" key="1">
    <source>
        <dbReference type="ARBA" id="ARBA00004173"/>
    </source>
</evidence>
<evidence type="ECO:0000256" key="2">
    <source>
        <dbReference type="ARBA" id="ARBA00023128"/>
    </source>
</evidence>
<dbReference type="InterPro" id="IPR014804">
    <property type="entry name" value="Pet20-like"/>
</dbReference>
<name>A0A9W7DK03_AMBMO</name>
<feature type="compositionally biased region" description="Low complexity" evidence="3">
    <location>
        <begin position="198"/>
        <end position="216"/>
    </location>
</feature>
<dbReference type="Proteomes" id="UP001165063">
    <property type="component" value="Unassembled WGS sequence"/>
</dbReference>
<keyword evidence="2" id="KW-0496">Mitochondrion</keyword>
<feature type="compositionally biased region" description="Low complexity" evidence="3">
    <location>
        <begin position="81"/>
        <end position="109"/>
    </location>
</feature>
<protein>
    <submittedName>
        <fullName evidence="4">Unnamed protein product</fullName>
    </submittedName>
</protein>
<organism evidence="4 5">
    <name type="scientific">Ambrosiozyma monospora</name>
    <name type="common">Yeast</name>
    <name type="synonym">Endomycopsis monosporus</name>
    <dbReference type="NCBI Taxonomy" id="43982"/>
    <lineage>
        <taxon>Eukaryota</taxon>
        <taxon>Fungi</taxon>
        <taxon>Dikarya</taxon>
        <taxon>Ascomycota</taxon>
        <taxon>Saccharomycotina</taxon>
        <taxon>Pichiomycetes</taxon>
        <taxon>Pichiales</taxon>
        <taxon>Pichiaceae</taxon>
        <taxon>Ambrosiozyma</taxon>
    </lineage>
</organism>
<dbReference type="GO" id="GO:0005739">
    <property type="term" value="C:mitochondrion"/>
    <property type="evidence" value="ECO:0007669"/>
    <property type="project" value="UniProtKB-SubCell"/>
</dbReference>
<dbReference type="EMBL" id="BSXU01001875">
    <property type="protein sequence ID" value="GMG31934.1"/>
    <property type="molecule type" value="Genomic_DNA"/>
</dbReference>
<sequence length="348" mass="38923">MFTIKTSSRSASCLFKPTNLSKLNHNHTNIAIRFSSSASASATSASASSSTTDSSTNDENLDTPQSGHTSDSKCTRSGLDSSSNSTSNKFKSSSTKNTTTTHSTFGSAGTTSALACLPRVPSTSNIEEKQLMLDMLFTGSGPLTMPVKENHTVCPAKAMLSMSHPKSKRHHHNHNINPSQSRSTETTTVKPRPRNVRSKSYGASNSSSSTAPSLHSNMEKYKQIKTQNKITNYNVYFNKQKKFTPINTVFTNSILNTQQHNLELFNLPLKLVENLKPFENCNLPGDEMFRDEMFYIRKWEVEERLQVSKKQKKIWFDERLKMAKDGNLQNGEELFNGEIDFNEFFGFK</sequence>
<dbReference type="Pfam" id="PF08692">
    <property type="entry name" value="Pet20"/>
    <property type="match status" value="1"/>
</dbReference>
<dbReference type="AlphaFoldDB" id="A0A9W7DK03"/>
<evidence type="ECO:0000313" key="5">
    <source>
        <dbReference type="Proteomes" id="UP001165063"/>
    </source>
</evidence>